<reference evidence="8 9" key="1">
    <citation type="submission" date="2021-01" db="EMBL/GenBank/DDBJ databases">
        <title>Actinoplanes sp. nov. LDG1-01 isolated from lichen.</title>
        <authorList>
            <person name="Saeng-In P."/>
            <person name="Phongsopitanun W."/>
            <person name="Kanchanasin P."/>
            <person name="Yuki M."/>
            <person name="Kudo T."/>
            <person name="Ohkuma M."/>
            <person name="Tanasupawat S."/>
        </authorList>
    </citation>
    <scope>NUCLEOTIDE SEQUENCE [LARGE SCALE GENOMIC DNA]</scope>
    <source>
        <strain evidence="8 9">LDG1-01</strain>
    </source>
</reference>
<evidence type="ECO:0000256" key="3">
    <source>
        <dbReference type="ARBA" id="ARBA00022692"/>
    </source>
</evidence>
<keyword evidence="4 6" id="KW-1133">Transmembrane helix</keyword>
<feature type="domain" description="Major facilitator superfamily (MFS) profile" evidence="7">
    <location>
        <begin position="19"/>
        <end position="388"/>
    </location>
</feature>
<dbReference type="PROSITE" id="PS50850">
    <property type="entry name" value="MFS"/>
    <property type="match status" value="1"/>
</dbReference>
<evidence type="ECO:0000256" key="6">
    <source>
        <dbReference type="SAM" id="Phobius"/>
    </source>
</evidence>
<evidence type="ECO:0000313" key="8">
    <source>
        <dbReference type="EMBL" id="MBL7260947.1"/>
    </source>
</evidence>
<feature type="transmembrane region" description="Helical" evidence="6">
    <location>
        <begin position="21"/>
        <end position="44"/>
    </location>
</feature>
<dbReference type="PANTHER" id="PTHR43124">
    <property type="entry name" value="PURINE EFFLUX PUMP PBUE"/>
    <property type="match status" value="1"/>
</dbReference>
<comment type="caution">
    <text evidence="8">The sequence shown here is derived from an EMBL/GenBank/DDBJ whole genome shotgun (WGS) entry which is preliminary data.</text>
</comment>
<dbReference type="SUPFAM" id="SSF103473">
    <property type="entry name" value="MFS general substrate transporter"/>
    <property type="match status" value="1"/>
</dbReference>
<feature type="transmembrane region" description="Helical" evidence="6">
    <location>
        <begin position="246"/>
        <end position="265"/>
    </location>
</feature>
<dbReference type="PANTHER" id="PTHR43124:SF3">
    <property type="entry name" value="CHLORAMPHENICOL EFFLUX PUMP RV0191"/>
    <property type="match status" value="1"/>
</dbReference>
<comment type="subcellular location">
    <subcellularLocation>
        <location evidence="1">Cell membrane</location>
        <topology evidence="1">Multi-pass membrane protein</topology>
    </subcellularLocation>
</comment>
<sequence length="396" mass="39153">MAKLKIFSPPSTPTSAFRASTSALTTTIAVSVPVFLVGGLAVQIGDELEFSPAGLGLAVSAYFGASALASIPAGNLVERYGAARVSRGGIILAVASLLGVAAFANTLWSLIAILALGAGANAMGQLASNTTLSRHVPPRRQGLSFGIKQAAIPVGTLLSGAAVPAVALTLGWRWAFVFVAALAASALLLVPAEPAAARRPAAKPARRATGALIVVGVAATLAAASANALSTFLVDSAVARGISPGPAGLSLTLGSAVCVVARILGGWLADRRPDRTIAVIAGLLLTGAAGLTLLAVPGDLPLVAGVVLGFGFGWSWPGLMNFAVVRLHPQAPAAATSITQTGVYAGGCIGPLALGTLATATNYSTMWFVAAGAMLAAAGAMLLGSHLLRASAGSGS</sequence>
<keyword evidence="9" id="KW-1185">Reference proteome</keyword>
<evidence type="ECO:0000313" key="9">
    <source>
        <dbReference type="Proteomes" id="UP000598996"/>
    </source>
</evidence>
<feature type="transmembrane region" description="Helical" evidence="6">
    <location>
        <begin position="366"/>
        <end position="388"/>
    </location>
</feature>
<proteinExistence type="predicted"/>
<feature type="transmembrane region" description="Helical" evidence="6">
    <location>
        <begin position="277"/>
        <end position="296"/>
    </location>
</feature>
<gene>
    <name evidence="8" type="ORF">JKJ07_42345</name>
</gene>
<dbReference type="Pfam" id="PF07690">
    <property type="entry name" value="MFS_1"/>
    <property type="match status" value="1"/>
</dbReference>
<keyword evidence="3 6" id="KW-0812">Transmembrane</keyword>
<name>A0ABS1W2K3_9ACTN</name>
<dbReference type="Proteomes" id="UP000598996">
    <property type="component" value="Unassembled WGS sequence"/>
</dbReference>
<feature type="transmembrane region" description="Helical" evidence="6">
    <location>
        <begin position="174"/>
        <end position="190"/>
    </location>
</feature>
<evidence type="ECO:0000256" key="1">
    <source>
        <dbReference type="ARBA" id="ARBA00004651"/>
    </source>
</evidence>
<evidence type="ECO:0000256" key="5">
    <source>
        <dbReference type="ARBA" id="ARBA00023136"/>
    </source>
</evidence>
<feature type="transmembrane region" description="Helical" evidence="6">
    <location>
        <begin position="211"/>
        <end position="234"/>
    </location>
</feature>
<keyword evidence="5 6" id="KW-0472">Membrane</keyword>
<protein>
    <submittedName>
        <fullName evidence="8">MFS transporter</fullName>
    </submittedName>
</protein>
<evidence type="ECO:0000256" key="2">
    <source>
        <dbReference type="ARBA" id="ARBA00022475"/>
    </source>
</evidence>
<evidence type="ECO:0000256" key="4">
    <source>
        <dbReference type="ARBA" id="ARBA00022989"/>
    </source>
</evidence>
<feature type="transmembrane region" description="Helical" evidence="6">
    <location>
        <begin position="85"/>
        <end position="104"/>
    </location>
</feature>
<dbReference type="EMBL" id="JAENHO010000016">
    <property type="protein sequence ID" value="MBL7260947.1"/>
    <property type="molecule type" value="Genomic_DNA"/>
</dbReference>
<dbReference type="RefSeq" id="WP_202997665.1">
    <property type="nucleotide sequence ID" value="NZ_JAENHO010000016.1"/>
</dbReference>
<keyword evidence="2" id="KW-1003">Cell membrane</keyword>
<feature type="transmembrane region" description="Helical" evidence="6">
    <location>
        <begin position="337"/>
        <end position="360"/>
    </location>
</feature>
<feature type="transmembrane region" description="Helical" evidence="6">
    <location>
        <begin position="50"/>
        <end position="73"/>
    </location>
</feature>
<accession>A0ABS1W2K3</accession>
<dbReference type="InterPro" id="IPR050189">
    <property type="entry name" value="MFS_Efflux_Transporters"/>
</dbReference>
<evidence type="ECO:0000259" key="7">
    <source>
        <dbReference type="PROSITE" id="PS50850"/>
    </source>
</evidence>
<dbReference type="InterPro" id="IPR036259">
    <property type="entry name" value="MFS_trans_sf"/>
</dbReference>
<feature type="transmembrane region" description="Helical" evidence="6">
    <location>
        <begin position="302"/>
        <end position="325"/>
    </location>
</feature>
<dbReference type="InterPro" id="IPR020846">
    <property type="entry name" value="MFS_dom"/>
</dbReference>
<dbReference type="InterPro" id="IPR011701">
    <property type="entry name" value="MFS"/>
</dbReference>
<organism evidence="8 9">
    <name type="scientific">Paractinoplanes lichenicola</name>
    <dbReference type="NCBI Taxonomy" id="2802976"/>
    <lineage>
        <taxon>Bacteria</taxon>
        <taxon>Bacillati</taxon>
        <taxon>Actinomycetota</taxon>
        <taxon>Actinomycetes</taxon>
        <taxon>Micromonosporales</taxon>
        <taxon>Micromonosporaceae</taxon>
        <taxon>Paractinoplanes</taxon>
    </lineage>
</organism>
<dbReference type="Gene3D" id="1.20.1250.20">
    <property type="entry name" value="MFS general substrate transporter like domains"/>
    <property type="match status" value="2"/>
</dbReference>